<dbReference type="EMBL" id="BTTX01000014">
    <property type="protein sequence ID" value="GMU11505.1"/>
    <property type="molecule type" value="Genomic_DNA"/>
</dbReference>
<proteinExistence type="predicted"/>
<comment type="caution">
    <text evidence="1">The sequence shown here is derived from an EMBL/GenBank/DDBJ whole genome shotgun (WGS) entry which is preliminary data.</text>
</comment>
<dbReference type="Proteomes" id="UP001342631">
    <property type="component" value="Unassembled WGS sequence"/>
</dbReference>
<keyword evidence="2" id="KW-1185">Reference proteome</keyword>
<evidence type="ECO:0000313" key="1">
    <source>
        <dbReference type="EMBL" id="GMU11505.1"/>
    </source>
</evidence>
<sequence length="105" mass="11687">MPGEAGHGVRVEEVGGVLQPALEAPGGLGERERQVEHRRAGVHVHQPRLEARQHRGAHLRALEDEHHLEEGRVPALARGLERFHQLLEGHVLVRVRAHRRGAHPA</sequence>
<evidence type="ECO:0000313" key="2">
    <source>
        <dbReference type="Proteomes" id="UP001342631"/>
    </source>
</evidence>
<protein>
    <submittedName>
        <fullName evidence="1">Uncharacterized protein</fullName>
    </submittedName>
</protein>
<gene>
    <name evidence="1" type="ORF">ASNO1_77590</name>
</gene>
<reference evidence="1 2" key="1">
    <citation type="journal article" date="2024" name="Arch. Microbiol.">
        <title>Corallococcus caeni sp. nov., a novel myxobacterium isolated from activated sludge.</title>
        <authorList>
            <person name="Tomita S."/>
            <person name="Nakai R."/>
            <person name="Kuroda K."/>
            <person name="Kurashita H."/>
            <person name="Hatamoto M."/>
            <person name="Yamaguchi T."/>
            <person name="Narihiro T."/>
        </authorList>
    </citation>
    <scope>NUCLEOTIDE SEQUENCE [LARGE SCALE GENOMIC DNA]</scope>
    <source>
        <strain evidence="1 2">NO1</strain>
    </source>
</reference>
<name>A0ABQ6R5E6_9BACT</name>
<accession>A0ABQ6R5E6</accession>
<organism evidence="1 2">
    <name type="scientific">Corallococcus caeni</name>
    <dbReference type="NCBI Taxonomy" id="3082388"/>
    <lineage>
        <taxon>Bacteria</taxon>
        <taxon>Pseudomonadati</taxon>
        <taxon>Myxococcota</taxon>
        <taxon>Myxococcia</taxon>
        <taxon>Myxococcales</taxon>
        <taxon>Cystobacterineae</taxon>
        <taxon>Myxococcaceae</taxon>
        <taxon>Corallococcus</taxon>
    </lineage>
</organism>